<evidence type="ECO:0000313" key="2">
    <source>
        <dbReference type="Proteomes" id="UP000790377"/>
    </source>
</evidence>
<comment type="caution">
    <text evidence="1">The sequence shown here is derived from an EMBL/GenBank/DDBJ whole genome shotgun (WGS) entry which is preliminary data.</text>
</comment>
<protein>
    <submittedName>
        <fullName evidence="1">tRNA pseudouridine synthase D</fullName>
    </submittedName>
</protein>
<dbReference type="EMBL" id="MU267617">
    <property type="protein sequence ID" value="KAH7914226.1"/>
    <property type="molecule type" value="Genomic_DNA"/>
</dbReference>
<reference evidence="1" key="1">
    <citation type="journal article" date="2021" name="New Phytol.">
        <title>Evolutionary innovations through gain and loss of genes in the ectomycorrhizal Boletales.</title>
        <authorList>
            <person name="Wu G."/>
            <person name="Miyauchi S."/>
            <person name="Morin E."/>
            <person name="Kuo A."/>
            <person name="Drula E."/>
            <person name="Varga T."/>
            <person name="Kohler A."/>
            <person name="Feng B."/>
            <person name="Cao Y."/>
            <person name="Lipzen A."/>
            <person name="Daum C."/>
            <person name="Hundley H."/>
            <person name="Pangilinan J."/>
            <person name="Johnson J."/>
            <person name="Barry K."/>
            <person name="LaButti K."/>
            <person name="Ng V."/>
            <person name="Ahrendt S."/>
            <person name="Min B."/>
            <person name="Choi I.G."/>
            <person name="Park H."/>
            <person name="Plett J.M."/>
            <person name="Magnuson J."/>
            <person name="Spatafora J.W."/>
            <person name="Nagy L.G."/>
            <person name="Henrissat B."/>
            <person name="Grigoriev I.V."/>
            <person name="Yang Z.L."/>
            <person name="Xu J."/>
            <person name="Martin F.M."/>
        </authorList>
    </citation>
    <scope>NUCLEOTIDE SEQUENCE</scope>
    <source>
        <strain evidence="1">ATCC 28755</strain>
    </source>
</reference>
<organism evidence="1 2">
    <name type="scientific">Hygrophoropsis aurantiaca</name>
    <dbReference type="NCBI Taxonomy" id="72124"/>
    <lineage>
        <taxon>Eukaryota</taxon>
        <taxon>Fungi</taxon>
        <taxon>Dikarya</taxon>
        <taxon>Basidiomycota</taxon>
        <taxon>Agaricomycotina</taxon>
        <taxon>Agaricomycetes</taxon>
        <taxon>Agaricomycetidae</taxon>
        <taxon>Boletales</taxon>
        <taxon>Coniophorineae</taxon>
        <taxon>Hygrophoropsidaceae</taxon>
        <taxon>Hygrophoropsis</taxon>
    </lineage>
</organism>
<name>A0ACB8AL20_9AGAM</name>
<keyword evidence="2" id="KW-1185">Reference proteome</keyword>
<proteinExistence type="predicted"/>
<dbReference type="Proteomes" id="UP000790377">
    <property type="component" value="Unassembled WGS sequence"/>
</dbReference>
<sequence>MSSATTRDRENDDEELVRSPKRIKVDEILEPDNDSDPLNTIVPVNEKVAKDESVLPPSHVLLGIKSPTFSADGLRQVLESDVGISEYIGRDVPPISGIIKQRFTDFLVYEVDQDHFVVHVKNIDKPESSSKKPAAPQADSMDVVDPLPEEPVDAEEVEKSSSTQGETSPQNGSQANVVPEGPTLDEDKGKKKEPPPVEPELSWGEHYDTSLKAYFSEDAISQLKQMYLEGPEPPRVSDSGWGSRTSKATEGDGNPEASDVTAPQDSIAEASEKPERGKRDRNRGSRGGRGGRGRGRGGRSGNEREDYRKVLSEPMSEKSTRTALHKAVRELFGGKLESETDTSTPAGDDGSRIVIKWSRRGGRGGGRGGRSERPERGAYPPYVHFTLQKTNRDTQDALGYLSRTLHVNIKDLAVAGTKDKRGVTVQRVSLRRGGKTVEDIWKSANQIGRRSARDAVTQRGDRGIRIADLCYRKATLELGMLKGNAFVITLRNVQTDSMETLDRAMNSIKHKGFINYYGMQRFGTAAVPTHSIGLAILQSDWHKAVSLILQKRPGEHPDVVQAREAWLIDGNLDRAIALMPRRVVAERCILESYKKQGGDTRNAMGALSTIPRNLRLMYIHAYQSYVWNAIVSERIRIHGSDTAVPGDLVYESEPSAKSGDPEEDEMLADEPGENEKVEDETDNMSSRARKKAAKAAWVAPTVKTLTEEDADKYSIFDVIMPLPGRDVAYPGGKLGERYREFLVLDGLDPDNFIRKQKEYTLNGSYRKILQLPKDLSWSVLRYTDPDVALAQADEDKLLGFDPPVVVEDGKFVALQINLTLGTAAYATMALREVTKTETSSHFQTGLTQASEDQQFRGTVAADENTAEAVDDTEHEMVVDNA</sequence>
<evidence type="ECO:0000313" key="1">
    <source>
        <dbReference type="EMBL" id="KAH7914226.1"/>
    </source>
</evidence>
<gene>
    <name evidence="1" type="ORF">BJ138DRAFT_451870</name>
</gene>
<accession>A0ACB8AL20</accession>